<evidence type="ECO:0000313" key="5">
    <source>
        <dbReference type="Proteomes" id="UP000005289"/>
    </source>
</evidence>
<feature type="region of interest" description="Disordered" evidence="1">
    <location>
        <begin position="25"/>
        <end position="51"/>
    </location>
</feature>
<evidence type="ECO:0000259" key="3">
    <source>
        <dbReference type="Pfam" id="PF03713"/>
    </source>
</evidence>
<dbReference type="STRING" id="713585.THITH_08930"/>
<gene>
    <name evidence="4" type="ORF">THITH_08930</name>
</gene>
<dbReference type="AlphaFoldDB" id="W0DIB4"/>
<keyword evidence="5" id="KW-1185">Reference proteome</keyword>
<dbReference type="KEGG" id="tti:THITH_08930"/>
<dbReference type="Pfam" id="PF03713">
    <property type="entry name" value="DUF305"/>
    <property type="match status" value="1"/>
</dbReference>
<sequence>MSYTTSILAATAAILVLGAGGASLASDHGHGHDHTHEQHHAPAAAAAADEPASTRAFREVNDRMHAEMNIDFTGDADVDFVKGMIPHHVGAIEMARVVIEYGADSEIRALAEEIISAQEAEIEQMRAWLAERGHSQ</sequence>
<feature type="chain" id="PRO_5004787023" description="DUF305 domain-containing protein" evidence="2">
    <location>
        <begin position="26"/>
        <end position="136"/>
    </location>
</feature>
<dbReference type="Gene3D" id="1.20.1260.10">
    <property type="match status" value="1"/>
</dbReference>
<dbReference type="Proteomes" id="UP000005289">
    <property type="component" value="Chromosome"/>
</dbReference>
<feature type="compositionally biased region" description="Low complexity" evidence="1">
    <location>
        <begin position="41"/>
        <end position="51"/>
    </location>
</feature>
<reference evidence="4 5" key="1">
    <citation type="submission" date="2013-12" db="EMBL/GenBank/DDBJ databases">
        <authorList>
            <consortium name="DOE Joint Genome Institute"/>
            <person name="Muyzer G."/>
            <person name="Huntemann M."/>
            <person name="Han J."/>
            <person name="Chen A."/>
            <person name="Kyrpides N."/>
            <person name="Mavromatis K."/>
            <person name="Markowitz V."/>
            <person name="Palaniappan K."/>
            <person name="Ivanova N."/>
            <person name="Schaumberg A."/>
            <person name="Pati A."/>
            <person name="Liolios K."/>
            <person name="Nordberg H.P."/>
            <person name="Cantor M.N."/>
            <person name="Hua S.X."/>
            <person name="Woyke T."/>
        </authorList>
    </citation>
    <scope>NUCLEOTIDE SEQUENCE [LARGE SCALE GENOMIC DNA]</scope>
    <source>
        <strain evidence="4 5">ARh 1</strain>
    </source>
</reference>
<proteinExistence type="predicted"/>
<dbReference type="InterPro" id="IPR012347">
    <property type="entry name" value="Ferritin-like"/>
</dbReference>
<name>W0DIB4_9GAMM</name>
<protein>
    <recommendedName>
        <fullName evidence="3">DUF305 domain-containing protein</fullName>
    </recommendedName>
</protein>
<dbReference type="PANTHER" id="PTHR36933">
    <property type="entry name" value="SLL0788 PROTEIN"/>
    <property type="match status" value="1"/>
</dbReference>
<keyword evidence="2" id="KW-0732">Signal</keyword>
<dbReference type="PANTHER" id="PTHR36933:SF1">
    <property type="entry name" value="SLL0788 PROTEIN"/>
    <property type="match status" value="1"/>
</dbReference>
<evidence type="ECO:0000256" key="1">
    <source>
        <dbReference type="SAM" id="MobiDB-lite"/>
    </source>
</evidence>
<dbReference type="RefSeq" id="WP_006747467.1">
    <property type="nucleotide sequence ID" value="NZ_CP007029.1"/>
</dbReference>
<accession>W0DIB4</accession>
<feature type="signal peptide" evidence="2">
    <location>
        <begin position="1"/>
        <end position="25"/>
    </location>
</feature>
<dbReference type="EMBL" id="CP007029">
    <property type="protein sequence ID" value="AHE98364.1"/>
    <property type="molecule type" value="Genomic_DNA"/>
</dbReference>
<feature type="compositionally biased region" description="Basic and acidic residues" evidence="1">
    <location>
        <begin position="27"/>
        <end position="40"/>
    </location>
</feature>
<dbReference type="HOGENOM" id="CLU_074343_4_0_6"/>
<dbReference type="InterPro" id="IPR005183">
    <property type="entry name" value="DUF305_CopM-like"/>
</dbReference>
<feature type="domain" description="DUF305" evidence="3">
    <location>
        <begin position="36"/>
        <end position="129"/>
    </location>
</feature>
<evidence type="ECO:0000313" key="4">
    <source>
        <dbReference type="EMBL" id="AHE98364.1"/>
    </source>
</evidence>
<evidence type="ECO:0000256" key="2">
    <source>
        <dbReference type="SAM" id="SignalP"/>
    </source>
</evidence>
<organism evidence="4 5">
    <name type="scientific">Thioalkalivibrio paradoxus ARh 1</name>
    <dbReference type="NCBI Taxonomy" id="713585"/>
    <lineage>
        <taxon>Bacteria</taxon>
        <taxon>Pseudomonadati</taxon>
        <taxon>Pseudomonadota</taxon>
        <taxon>Gammaproteobacteria</taxon>
        <taxon>Chromatiales</taxon>
        <taxon>Ectothiorhodospiraceae</taxon>
        <taxon>Thioalkalivibrio</taxon>
    </lineage>
</organism>
<dbReference type="OrthoDB" id="8603558at2"/>